<protein>
    <submittedName>
        <fullName evidence="1">Uncharacterized protein</fullName>
    </submittedName>
</protein>
<proteinExistence type="predicted"/>
<sequence>MNPTIITSKPIVIVASEITEKPDGNPTNSCSIMSPATFTCRVSEYQLQKNCKSGYCLHETSGTRFEFVEIMEIIR</sequence>
<organism evidence="1">
    <name type="scientific">Rhizophagus irregularis (strain DAOM 181602 / DAOM 197198 / MUCL 43194)</name>
    <name type="common">Arbuscular mycorrhizal fungus</name>
    <name type="synonym">Glomus intraradices</name>
    <dbReference type="NCBI Taxonomy" id="747089"/>
    <lineage>
        <taxon>Eukaryota</taxon>
        <taxon>Fungi</taxon>
        <taxon>Fungi incertae sedis</taxon>
        <taxon>Mucoromycota</taxon>
        <taxon>Glomeromycotina</taxon>
        <taxon>Glomeromycetes</taxon>
        <taxon>Glomerales</taxon>
        <taxon>Glomeraceae</taxon>
        <taxon>Rhizophagus</taxon>
    </lineage>
</organism>
<accession>U9SPL6</accession>
<dbReference type="HOGENOM" id="CLU_2672391_0_0_1"/>
<dbReference type="AlphaFoldDB" id="U9SPL6"/>
<gene>
    <name evidence="1" type="ORF">GLOINDRAFT_1198</name>
</gene>
<name>U9SPL6_RHIID</name>
<evidence type="ECO:0000313" key="1">
    <source>
        <dbReference type="EMBL" id="ERZ97849.1"/>
    </source>
</evidence>
<reference evidence="1" key="1">
    <citation type="submission" date="2013-07" db="EMBL/GenBank/DDBJ databases">
        <title>The genome of an arbuscular mycorrhizal fungus provides insights into the evolution of the oldest plant symbiosis.</title>
        <authorList>
            <consortium name="DOE Joint Genome Institute"/>
            <person name="Tisserant E."/>
            <person name="Malbreil M."/>
            <person name="Kuo A."/>
            <person name="Kohler A."/>
            <person name="Symeonidi A."/>
            <person name="Balestrini R."/>
            <person name="Charron P."/>
            <person name="Duensing N."/>
            <person name="Frei-dit-Frey N."/>
            <person name="Gianinazzi-Pearson V."/>
            <person name="Gilbert B."/>
            <person name="Handa Y."/>
            <person name="Hijri M."/>
            <person name="Kaul R."/>
            <person name="Kawaguchi M."/>
            <person name="Krajinski F."/>
            <person name="Lammers P."/>
            <person name="Lapierre D."/>
            <person name="Masclaux F.G."/>
            <person name="Murat C."/>
            <person name="Morin E."/>
            <person name="Ndikumana S."/>
            <person name="Pagni M."/>
            <person name="Petitpierre D."/>
            <person name="Requena N."/>
            <person name="Rosikiewicz P."/>
            <person name="Riley R."/>
            <person name="Saito K."/>
            <person name="San Clemente H."/>
            <person name="Shapiro H."/>
            <person name="van Tuinen D."/>
            <person name="Becard G."/>
            <person name="Bonfante P."/>
            <person name="Paszkowski U."/>
            <person name="Shachar-Hill Y."/>
            <person name="Young J.P."/>
            <person name="Sanders I.R."/>
            <person name="Henrissat B."/>
            <person name="Rensing S.A."/>
            <person name="Grigoriev I.V."/>
            <person name="Corradi N."/>
            <person name="Roux C."/>
            <person name="Martin F."/>
        </authorList>
    </citation>
    <scope>NUCLEOTIDE SEQUENCE</scope>
    <source>
        <strain evidence="1">DAOM 197198</strain>
    </source>
</reference>
<dbReference type="EMBL" id="KI299255">
    <property type="protein sequence ID" value="ERZ97849.1"/>
    <property type="molecule type" value="Genomic_DNA"/>
</dbReference>